<dbReference type="AlphaFoldDB" id="A0AAD2H983"/>
<keyword evidence="6 8" id="KW-0520">NAD</keyword>
<keyword evidence="4 8" id="KW-0479">Metal-binding</keyword>
<dbReference type="InterPro" id="IPR003000">
    <property type="entry name" value="Sirtuin"/>
</dbReference>
<dbReference type="EC" id="2.3.1.286" evidence="8"/>
<comment type="subcellular location">
    <subcellularLocation>
        <location evidence="1">Mitochondrion</location>
    </subcellularLocation>
</comment>
<feature type="domain" description="Deacetylase sirtuin-type" evidence="14">
    <location>
        <begin position="7"/>
        <end position="267"/>
    </location>
</feature>
<dbReference type="EMBL" id="CAVNYO010000478">
    <property type="protein sequence ID" value="CAK5283969.1"/>
    <property type="molecule type" value="Genomic_DNA"/>
</dbReference>
<evidence type="ECO:0000256" key="9">
    <source>
        <dbReference type="PIRSR" id="PIRSR037938-1"/>
    </source>
</evidence>
<dbReference type="InterPro" id="IPR029035">
    <property type="entry name" value="DHS-like_NAD/FAD-binding_dom"/>
</dbReference>
<evidence type="ECO:0000256" key="2">
    <source>
        <dbReference type="ARBA" id="ARBA00006924"/>
    </source>
</evidence>
<dbReference type="InterPro" id="IPR050134">
    <property type="entry name" value="NAD-dep_sirtuin_deacylases"/>
</dbReference>
<comment type="cofactor">
    <cofactor evidence="11">
        <name>Zn(2+)</name>
        <dbReference type="ChEBI" id="CHEBI:29105"/>
    </cofactor>
    <text evidence="11">Binds 1 zinc ion per subunit.</text>
</comment>
<dbReference type="GO" id="GO:0070403">
    <property type="term" value="F:NAD+ binding"/>
    <property type="evidence" value="ECO:0007669"/>
    <property type="project" value="UniProtKB-UniRule"/>
</dbReference>
<feature type="binding site" evidence="11 12">
    <location>
        <position position="169"/>
    </location>
    <ligand>
        <name>Zn(2+)</name>
        <dbReference type="ChEBI" id="CHEBI:29105"/>
    </ligand>
</feature>
<evidence type="ECO:0000313" key="16">
    <source>
        <dbReference type="EMBL" id="CAK5283969.1"/>
    </source>
</evidence>
<dbReference type="GO" id="GO:0005739">
    <property type="term" value="C:mitochondrion"/>
    <property type="evidence" value="ECO:0007669"/>
    <property type="project" value="UniProtKB-SubCell"/>
</dbReference>
<evidence type="ECO:0000256" key="3">
    <source>
        <dbReference type="ARBA" id="ARBA00022679"/>
    </source>
</evidence>
<feature type="active site" description="Proton acceptor" evidence="9 12">
    <location>
        <position position="137"/>
    </location>
</feature>
<evidence type="ECO:0000256" key="6">
    <source>
        <dbReference type="ARBA" id="ARBA00023027"/>
    </source>
</evidence>
<feature type="binding site" evidence="10">
    <location>
        <begin position="117"/>
        <end position="120"/>
    </location>
    <ligand>
        <name>NAD(+)</name>
        <dbReference type="ChEBI" id="CHEBI:57540"/>
    </ligand>
</feature>
<feature type="binding site" evidence="10">
    <location>
        <begin position="209"/>
        <end position="210"/>
    </location>
    <ligand>
        <name>NAD(+)</name>
        <dbReference type="ChEBI" id="CHEBI:57540"/>
    </ligand>
</feature>
<feature type="binding site" evidence="11 12">
    <location>
        <position position="145"/>
    </location>
    <ligand>
        <name>Zn(2+)</name>
        <dbReference type="ChEBI" id="CHEBI:29105"/>
    </ligand>
</feature>
<name>A0AAD2H983_9AGAR</name>
<evidence type="ECO:0000256" key="4">
    <source>
        <dbReference type="ARBA" id="ARBA00022723"/>
    </source>
</evidence>
<evidence type="ECO:0000256" key="13">
    <source>
        <dbReference type="SAM" id="MobiDB-lite"/>
    </source>
</evidence>
<feature type="binding site" evidence="10">
    <location>
        <begin position="35"/>
        <end position="39"/>
    </location>
    <ligand>
        <name>NAD(+)</name>
        <dbReference type="ChEBI" id="CHEBI:57540"/>
    </ligand>
</feature>
<evidence type="ECO:0000256" key="1">
    <source>
        <dbReference type="ARBA" id="ARBA00004173"/>
    </source>
</evidence>
<dbReference type="Gene3D" id="3.30.1600.10">
    <property type="entry name" value="SIR2/SIRT2 'Small Domain"/>
    <property type="match status" value="1"/>
</dbReference>
<gene>
    <name evidence="15" type="ORF">MYCIT1_LOCUS14993</name>
    <name evidence="16" type="ORF">MYCIT1_LOCUS36908</name>
</gene>
<proteinExistence type="inferred from homology"/>
<feature type="compositionally biased region" description="Basic and acidic residues" evidence="13">
    <location>
        <begin position="335"/>
        <end position="347"/>
    </location>
</feature>
<dbReference type="PANTHER" id="PTHR11085">
    <property type="entry name" value="NAD-DEPENDENT PROTEIN DEACYLASE SIRTUIN-5, MITOCHONDRIAL-RELATED"/>
    <property type="match status" value="1"/>
</dbReference>
<feature type="binding site" evidence="10">
    <location>
        <begin position="45"/>
        <end position="47"/>
    </location>
    <ligand>
        <name>NAD(+)</name>
        <dbReference type="ChEBI" id="CHEBI:57540"/>
    </ligand>
</feature>
<feature type="binding site" evidence="11 12">
    <location>
        <position position="172"/>
    </location>
    <ligand>
        <name>Zn(2+)</name>
        <dbReference type="ChEBI" id="CHEBI:29105"/>
    </ligand>
</feature>
<keyword evidence="17" id="KW-1185">Reference proteome</keyword>
<evidence type="ECO:0000256" key="12">
    <source>
        <dbReference type="PROSITE-ProRule" id="PRU00236"/>
    </source>
</evidence>
<dbReference type="GO" id="GO:0017136">
    <property type="term" value="F:histone deacetylase activity, NAD-dependent"/>
    <property type="evidence" value="ECO:0007669"/>
    <property type="project" value="InterPro"/>
</dbReference>
<keyword evidence="5 8" id="KW-0862">Zinc</keyword>
<comment type="catalytic activity">
    <reaction evidence="8">
        <text>N(6)-acetyl-L-lysyl-[protein] + NAD(+) + H2O = 2''-O-acetyl-ADP-D-ribose + nicotinamide + L-lysyl-[protein]</text>
        <dbReference type="Rhea" id="RHEA:43636"/>
        <dbReference type="Rhea" id="RHEA-COMP:9752"/>
        <dbReference type="Rhea" id="RHEA-COMP:10731"/>
        <dbReference type="ChEBI" id="CHEBI:15377"/>
        <dbReference type="ChEBI" id="CHEBI:17154"/>
        <dbReference type="ChEBI" id="CHEBI:29969"/>
        <dbReference type="ChEBI" id="CHEBI:57540"/>
        <dbReference type="ChEBI" id="CHEBI:61930"/>
        <dbReference type="ChEBI" id="CHEBI:83767"/>
        <dbReference type="EC" id="2.3.1.286"/>
    </reaction>
</comment>
<comment type="similarity">
    <text evidence="2 8">Belongs to the sirtuin family. Class I subfamily.</text>
</comment>
<organism evidence="15 17">
    <name type="scientific">Mycena citricolor</name>
    <dbReference type="NCBI Taxonomy" id="2018698"/>
    <lineage>
        <taxon>Eukaryota</taxon>
        <taxon>Fungi</taxon>
        <taxon>Dikarya</taxon>
        <taxon>Basidiomycota</taxon>
        <taxon>Agaricomycotina</taxon>
        <taxon>Agaricomycetes</taxon>
        <taxon>Agaricomycetidae</taxon>
        <taxon>Agaricales</taxon>
        <taxon>Marasmiineae</taxon>
        <taxon>Mycenaceae</taxon>
        <taxon>Mycena</taxon>
    </lineage>
</organism>
<dbReference type="EMBL" id="CAVNYO010000167">
    <property type="protein sequence ID" value="CAK5270514.1"/>
    <property type="molecule type" value="Genomic_DNA"/>
</dbReference>
<dbReference type="SUPFAM" id="SSF52467">
    <property type="entry name" value="DHS-like NAD/FAD-binding domain"/>
    <property type="match status" value="1"/>
</dbReference>
<dbReference type="InterPro" id="IPR026591">
    <property type="entry name" value="Sirtuin_cat_small_dom_sf"/>
</dbReference>
<feature type="binding site" evidence="10">
    <location>
        <begin position="233"/>
        <end position="235"/>
    </location>
    <ligand>
        <name>NAD(+)</name>
        <dbReference type="ChEBI" id="CHEBI:57540"/>
    </ligand>
</feature>
<evidence type="ECO:0000256" key="8">
    <source>
        <dbReference type="PIRNR" id="PIRNR037938"/>
    </source>
</evidence>
<feature type="region of interest" description="Disordered" evidence="13">
    <location>
        <begin position="279"/>
        <end position="347"/>
    </location>
</feature>
<sequence length="347" mass="38458">MPRNSTDPLKTKDIAGLADYIKSERCKNVVFMLGAGISTSAGIPDFRSPETGLYANLARLKLPYPEAVFEINFFRRDPKPFYTLAHELYPGQFRPTPTHSFVRLFAEKKLLQKCFTQNIDTLERQAGVPGDKIIEAHGSFATQRCIDCRKPHEDAEMKRQVLAKEIPKCPSCKGLVKPDIVFFGESLPDEFTRAIPSVGEADLLIIIGTSLTVHPFAGLAQRVLGTCPRVLINFERVGTIGHRPNDLVLLGKCDEIVRDLCRELGWEKDLDRLWAETKSVEKKSEQETGPGPEPEPEPESAADLVETITEAIGKQLNLDETADEESDDEAAGDVDGGKKVEDKPGKL</sequence>
<evidence type="ECO:0000256" key="10">
    <source>
        <dbReference type="PIRSR" id="PIRSR037938-2"/>
    </source>
</evidence>
<dbReference type="CDD" id="cd01408">
    <property type="entry name" value="SIRT1"/>
    <property type="match status" value="1"/>
</dbReference>
<keyword evidence="7" id="KW-0496">Mitochondrion</keyword>
<feature type="compositionally biased region" description="Acidic residues" evidence="13">
    <location>
        <begin position="320"/>
        <end position="332"/>
    </location>
</feature>
<evidence type="ECO:0000259" key="14">
    <source>
        <dbReference type="PROSITE" id="PS50305"/>
    </source>
</evidence>
<accession>A0AAD2H983</accession>
<dbReference type="Pfam" id="PF02146">
    <property type="entry name" value="SIR2"/>
    <property type="match status" value="1"/>
</dbReference>
<dbReference type="Proteomes" id="UP001295794">
    <property type="component" value="Unassembled WGS sequence"/>
</dbReference>
<evidence type="ECO:0000256" key="7">
    <source>
        <dbReference type="ARBA" id="ARBA00023128"/>
    </source>
</evidence>
<dbReference type="GO" id="GO:0008270">
    <property type="term" value="F:zinc ion binding"/>
    <property type="evidence" value="ECO:0007669"/>
    <property type="project" value="UniProtKB-UniRule"/>
</dbReference>
<protein>
    <recommendedName>
        <fullName evidence="8">NAD-dependent protein deacetylase</fullName>
        <ecNumber evidence="8">2.3.1.286</ecNumber>
    </recommendedName>
</protein>
<dbReference type="PANTHER" id="PTHR11085:SF6">
    <property type="entry name" value="NAD-DEPENDENT PROTEIN DEACETYLASE SIRTUIN-2"/>
    <property type="match status" value="1"/>
</dbReference>
<feature type="binding site" evidence="11 12">
    <location>
        <position position="148"/>
    </location>
    <ligand>
        <name>Zn(2+)</name>
        <dbReference type="ChEBI" id="CHEBI:29105"/>
    </ligand>
</feature>
<evidence type="ECO:0000313" key="15">
    <source>
        <dbReference type="EMBL" id="CAK5270514.1"/>
    </source>
</evidence>
<dbReference type="GO" id="GO:0005634">
    <property type="term" value="C:nucleus"/>
    <property type="evidence" value="ECO:0007669"/>
    <property type="project" value="TreeGrafter"/>
</dbReference>
<dbReference type="PROSITE" id="PS50305">
    <property type="entry name" value="SIRTUIN"/>
    <property type="match status" value="1"/>
</dbReference>
<dbReference type="PIRSF" id="PIRSF037938">
    <property type="entry name" value="SIR2_euk"/>
    <property type="match status" value="1"/>
</dbReference>
<feature type="binding site" evidence="10">
    <location>
        <position position="253"/>
    </location>
    <ligand>
        <name>NAD(+)</name>
        <dbReference type="ChEBI" id="CHEBI:57540"/>
    </ligand>
</feature>
<comment type="caution">
    <text evidence="15">The sequence shown here is derived from an EMBL/GenBank/DDBJ whole genome shotgun (WGS) entry which is preliminary data.</text>
</comment>
<reference evidence="15" key="1">
    <citation type="submission" date="2023-11" db="EMBL/GenBank/DDBJ databases">
        <authorList>
            <person name="De Vega J J."/>
            <person name="De Vega J J."/>
        </authorList>
    </citation>
    <scope>NUCLEOTIDE SEQUENCE</scope>
</reference>
<evidence type="ECO:0000256" key="11">
    <source>
        <dbReference type="PIRSR" id="PIRSR037938-3"/>
    </source>
</evidence>
<evidence type="ECO:0000313" key="17">
    <source>
        <dbReference type="Proteomes" id="UP001295794"/>
    </source>
</evidence>
<dbReference type="InterPro" id="IPR026590">
    <property type="entry name" value="Ssirtuin_cat_dom"/>
</dbReference>
<dbReference type="InterPro" id="IPR017328">
    <property type="entry name" value="Sirtuin_class_I"/>
</dbReference>
<keyword evidence="3 8" id="KW-0808">Transferase</keyword>
<evidence type="ECO:0000256" key="5">
    <source>
        <dbReference type="ARBA" id="ARBA00022833"/>
    </source>
</evidence>
<dbReference type="Gene3D" id="3.40.50.1220">
    <property type="entry name" value="TPP-binding domain"/>
    <property type="match status" value="1"/>
</dbReference>